<dbReference type="InterPro" id="IPR005119">
    <property type="entry name" value="LysR_subst-bd"/>
</dbReference>
<comment type="similarity">
    <text evidence="1">Belongs to the LysR transcriptional regulatory family.</text>
</comment>
<dbReference type="PROSITE" id="PS50931">
    <property type="entry name" value="HTH_LYSR"/>
    <property type="match status" value="1"/>
</dbReference>
<gene>
    <name evidence="6" type="ORF">LJ725_08010</name>
</gene>
<protein>
    <submittedName>
        <fullName evidence="6">LysR family transcriptional regulator</fullName>
    </submittedName>
</protein>
<dbReference type="PANTHER" id="PTHR30126:SF94">
    <property type="entry name" value="LYSR FAMILY TRANSCRIPTIONAL REGULATOR"/>
    <property type="match status" value="1"/>
</dbReference>
<dbReference type="PRINTS" id="PR00039">
    <property type="entry name" value="HTHLYSR"/>
</dbReference>
<dbReference type="SUPFAM" id="SSF46785">
    <property type="entry name" value="Winged helix' DNA-binding domain"/>
    <property type="match status" value="1"/>
</dbReference>
<dbReference type="Pfam" id="PF00126">
    <property type="entry name" value="HTH_1"/>
    <property type="match status" value="1"/>
</dbReference>
<dbReference type="Gene3D" id="1.10.10.10">
    <property type="entry name" value="Winged helix-like DNA-binding domain superfamily/Winged helix DNA-binding domain"/>
    <property type="match status" value="1"/>
</dbReference>
<keyword evidence="7" id="KW-1185">Reference proteome</keyword>
<sequence>MRHTQLRSFHAVAQRLSFTAAARELGVSQPTITTQVKSLEQEFGVELFVRRGRRIELTETGGGLLDITRRLFADEKEAADYLNETRGLKTGHLRVGAVGPYHVTDMLAAFNARHPGLYVSVTVGNSRDTLRDLLDYRTDVAVLAHVDPDPRLVAIPYRRHRVIAFCHIDHPFAQRRGIRVRDMEGQRLILREAGSTTRRAFDQAMREANVRPKIVMEIGSRESIREAVAKGIGMSVVSEAEFIPDPRIKPLPIVDAEIYTYAHVVHLRERQNARLVRAFLQVLAGLLPVSSPSSRRRPSDSRR</sequence>
<dbReference type="Pfam" id="PF03466">
    <property type="entry name" value="LysR_substrate"/>
    <property type="match status" value="1"/>
</dbReference>
<keyword evidence="3" id="KW-0238">DNA-binding</keyword>
<dbReference type="CDD" id="cd05466">
    <property type="entry name" value="PBP2_LTTR_substrate"/>
    <property type="match status" value="1"/>
</dbReference>
<dbReference type="RefSeq" id="WP_230550108.1">
    <property type="nucleotide sequence ID" value="NZ_JAJISD010000002.1"/>
</dbReference>
<evidence type="ECO:0000256" key="1">
    <source>
        <dbReference type="ARBA" id="ARBA00009437"/>
    </source>
</evidence>
<dbReference type="Gene3D" id="3.40.190.290">
    <property type="match status" value="1"/>
</dbReference>
<evidence type="ECO:0000256" key="2">
    <source>
        <dbReference type="ARBA" id="ARBA00023015"/>
    </source>
</evidence>
<accession>A0ABS8KS48</accession>
<proteinExistence type="inferred from homology"/>
<dbReference type="InterPro" id="IPR036388">
    <property type="entry name" value="WH-like_DNA-bd_sf"/>
</dbReference>
<comment type="caution">
    <text evidence="6">The sequence shown here is derived from an EMBL/GenBank/DDBJ whole genome shotgun (WGS) entry which is preliminary data.</text>
</comment>
<dbReference type="SUPFAM" id="SSF53850">
    <property type="entry name" value="Periplasmic binding protein-like II"/>
    <property type="match status" value="1"/>
</dbReference>
<evidence type="ECO:0000256" key="4">
    <source>
        <dbReference type="ARBA" id="ARBA00023163"/>
    </source>
</evidence>
<evidence type="ECO:0000313" key="6">
    <source>
        <dbReference type="EMBL" id="MCC8428904.1"/>
    </source>
</evidence>
<keyword evidence="4" id="KW-0804">Transcription</keyword>
<name>A0ABS8KS48_9HYPH</name>
<keyword evidence="2" id="KW-0805">Transcription regulation</keyword>
<dbReference type="Proteomes" id="UP001198862">
    <property type="component" value="Unassembled WGS sequence"/>
</dbReference>
<dbReference type="EMBL" id="JAJISD010000002">
    <property type="protein sequence ID" value="MCC8428904.1"/>
    <property type="molecule type" value="Genomic_DNA"/>
</dbReference>
<organism evidence="6 7">
    <name type="scientific">Reyranella aquatilis</name>
    <dbReference type="NCBI Taxonomy" id="2035356"/>
    <lineage>
        <taxon>Bacteria</taxon>
        <taxon>Pseudomonadati</taxon>
        <taxon>Pseudomonadota</taxon>
        <taxon>Alphaproteobacteria</taxon>
        <taxon>Hyphomicrobiales</taxon>
        <taxon>Reyranellaceae</taxon>
        <taxon>Reyranella</taxon>
    </lineage>
</organism>
<evidence type="ECO:0000313" key="7">
    <source>
        <dbReference type="Proteomes" id="UP001198862"/>
    </source>
</evidence>
<feature type="domain" description="HTH lysR-type" evidence="5">
    <location>
        <begin position="1"/>
        <end position="58"/>
    </location>
</feature>
<dbReference type="InterPro" id="IPR000847">
    <property type="entry name" value="LysR_HTH_N"/>
</dbReference>
<dbReference type="InterPro" id="IPR036390">
    <property type="entry name" value="WH_DNA-bd_sf"/>
</dbReference>
<dbReference type="PANTHER" id="PTHR30126">
    <property type="entry name" value="HTH-TYPE TRANSCRIPTIONAL REGULATOR"/>
    <property type="match status" value="1"/>
</dbReference>
<reference evidence="6 7" key="1">
    <citation type="submission" date="2021-11" db="EMBL/GenBank/DDBJ databases">
        <authorList>
            <person name="Lee D.-H."/>
            <person name="Kim S.-B."/>
        </authorList>
    </citation>
    <scope>NUCLEOTIDE SEQUENCE [LARGE SCALE GENOMIC DNA]</scope>
    <source>
        <strain evidence="6 7">KCTC 52223</strain>
    </source>
</reference>
<evidence type="ECO:0000256" key="3">
    <source>
        <dbReference type="ARBA" id="ARBA00023125"/>
    </source>
</evidence>
<evidence type="ECO:0000259" key="5">
    <source>
        <dbReference type="PROSITE" id="PS50931"/>
    </source>
</evidence>